<dbReference type="InterPro" id="IPR008974">
    <property type="entry name" value="TRAF-like"/>
</dbReference>
<proteinExistence type="predicted"/>
<dbReference type="Pfam" id="PF22486">
    <property type="entry name" value="MATH_2"/>
    <property type="match status" value="1"/>
</dbReference>
<protein>
    <recommendedName>
        <fullName evidence="1">MATH domain-containing protein</fullName>
    </recommendedName>
</protein>
<dbReference type="AlphaFoldDB" id="A0AAP0RAH1"/>
<dbReference type="InterPro" id="IPR002083">
    <property type="entry name" value="MATH/TRAF_dom"/>
</dbReference>
<evidence type="ECO:0000313" key="3">
    <source>
        <dbReference type="Proteomes" id="UP001415857"/>
    </source>
</evidence>
<dbReference type="PROSITE" id="PS50144">
    <property type="entry name" value="MATH"/>
    <property type="match status" value="1"/>
</dbReference>
<accession>A0AAP0RAH1</accession>
<organism evidence="2 3">
    <name type="scientific">Liquidambar formosana</name>
    <name type="common">Formosan gum</name>
    <dbReference type="NCBI Taxonomy" id="63359"/>
    <lineage>
        <taxon>Eukaryota</taxon>
        <taxon>Viridiplantae</taxon>
        <taxon>Streptophyta</taxon>
        <taxon>Embryophyta</taxon>
        <taxon>Tracheophyta</taxon>
        <taxon>Spermatophyta</taxon>
        <taxon>Magnoliopsida</taxon>
        <taxon>eudicotyledons</taxon>
        <taxon>Gunneridae</taxon>
        <taxon>Pentapetalae</taxon>
        <taxon>Saxifragales</taxon>
        <taxon>Altingiaceae</taxon>
        <taxon>Liquidambar</taxon>
    </lineage>
</organism>
<dbReference type="SUPFAM" id="SSF49599">
    <property type="entry name" value="TRAF domain-like"/>
    <property type="match status" value="1"/>
</dbReference>
<dbReference type="Proteomes" id="UP001415857">
    <property type="component" value="Unassembled WGS sequence"/>
</dbReference>
<dbReference type="CDD" id="cd00121">
    <property type="entry name" value="MATH"/>
    <property type="match status" value="1"/>
</dbReference>
<name>A0AAP0RAH1_LIQFO</name>
<dbReference type="PANTHER" id="PTHR46162:SF40">
    <property type="entry name" value="TRAF-LIKE FAMILY PROTEIN"/>
    <property type="match status" value="1"/>
</dbReference>
<gene>
    <name evidence="2" type="ORF">L1049_018739</name>
</gene>
<reference evidence="2 3" key="1">
    <citation type="journal article" date="2024" name="Plant J.">
        <title>Genome sequences and population genomics reveal climatic adaptation and genomic divergence between two closely related sweetgum species.</title>
        <authorList>
            <person name="Xu W.Q."/>
            <person name="Ren C.Q."/>
            <person name="Zhang X.Y."/>
            <person name="Comes H.P."/>
            <person name="Liu X.H."/>
            <person name="Li Y.G."/>
            <person name="Kettle C.J."/>
            <person name="Jalonen R."/>
            <person name="Gaisberger H."/>
            <person name="Ma Y.Z."/>
            <person name="Qiu Y.X."/>
        </authorList>
    </citation>
    <scope>NUCLEOTIDE SEQUENCE [LARGE SCALE GENOMIC DNA]</scope>
    <source>
        <strain evidence="2">Hangzhou</strain>
    </source>
</reference>
<evidence type="ECO:0000259" key="1">
    <source>
        <dbReference type="PROSITE" id="PS50144"/>
    </source>
</evidence>
<comment type="caution">
    <text evidence="2">The sequence shown here is derived from an EMBL/GenBank/DDBJ whole genome shotgun (WGS) entry which is preliminary data.</text>
</comment>
<dbReference type="EMBL" id="JBBPBK010000012">
    <property type="protein sequence ID" value="KAK9273927.1"/>
    <property type="molecule type" value="Genomic_DNA"/>
</dbReference>
<dbReference type="Gene3D" id="2.60.210.10">
    <property type="entry name" value="Apoptosis, Tumor Necrosis Factor Receptor Associated Protein 2, Chain A"/>
    <property type="match status" value="1"/>
</dbReference>
<keyword evidence="3" id="KW-1185">Reference proteome</keyword>
<feature type="domain" description="MATH" evidence="1">
    <location>
        <begin position="1"/>
        <end position="99"/>
    </location>
</feature>
<evidence type="ECO:0000313" key="2">
    <source>
        <dbReference type="EMBL" id="KAK9273927.1"/>
    </source>
</evidence>
<dbReference type="PANTHER" id="PTHR46162">
    <property type="entry name" value="TRAF-LIKE FAMILY PROTEIN"/>
    <property type="match status" value="1"/>
</dbReference>
<sequence length="109" mass="12715">MWSLKMEDNYNEAEGKGLSIYLRLDDWTSRPAKQKLYAEFRLRVRDQVRSNHRELTVKQWFSSSNTRGWGFHALVALSDLNQDSKGFIKDDTLIVEAQIIVMSVVKHLS</sequence>